<evidence type="ECO:0000256" key="7">
    <source>
        <dbReference type="ARBA" id="ARBA00023146"/>
    </source>
</evidence>
<dbReference type="RefSeq" id="WP_029720474.1">
    <property type="nucleotide sequence ID" value="NZ_JNVU01000035.1"/>
</dbReference>
<evidence type="ECO:0000256" key="3">
    <source>
        <dbReference type="ARBA" id="ARBA00022598"/>
    </source>
</evidence>
<feature type="short sequence motif" description="'KMSKS' region" evidence="9">
    <location>
        <begin position="731"/>
        <end position="735"/>
    </location>
</feature>
<dbReference type="eggNOG" id="COG0495">
    <property type="taxonomic scope" value="Bacteria"/>
</dbReference>
<dbReference type="CDD" id="cd07958">
    <property type="entry name" value="Anticodon_Ia_Leu_BEm"/>
    <property type="match status" value="1"/>
</dbReference>
<dbReference type="OrthoDB" id="9810365at2"/>
<reference evidence="14 15" key="1">
    <citation type="submission" date="2014-06" db="EMBL/GenBank/DDBJ databases">
        <title>Saccharopolyspora rectivirgula DSM-43113 Genome sequencing.</title>
        <authorList>
            <person name="Barrera C."/>
            <person name="Millon L."/>
            <person name="Rognon B."/>
            <person name="Zaugg C."/>
            <person name="Monod M."/>
        </authorList>
    </citation>
    <scope>NUCLEOTIDE SEQUENCE [LARGE SCALE GENOMIC DNA]</scope>
    <source>
        <strain evidence="14 15">DSM 43113</strain>
    </source>
</reference>
<dbReference type="InterPro" id="IPR013155">
    <property type="entry name" value="M/V/L/I-tRNA-synth_anticd-bd"/>
</dbReference>
<dbReference type="InterPro" id="IPR009008">
    <property type="entry name" value="Val/Leu/Ile-tRNA-synth_edit"/>
</dbReference>
<feature type="domain" description="Methionyl/Leucyl tRNA synthetase" evidence="12">
    <location>
        <begin position="65"/>
        <end position="168"/>
    </location>
</feature>
<evidence type="ECO:0000256" key="8">
    <source>
        <dbReference type="ARBA" id="ARBA00047469"/>
    </source>
</evidence>
<feature type="domain" description="Methionyl/Valyl/Leucyl/Isoleucyl-tRNA synthetase anticodon-binding" evidence="11">
    <location>
        <begin position="805"/>
        <end position="924"/>
    </location>
</feature>
<dbReference type="Gene3D" id="3.40.50.620">
    <property type="entry name" value="HUPs"/>
    <property type="match status" value="3"/>
</dbReference>
<dbReference type="GO" id="GO:0006429">
    <property type="term" value="P:leucyl-tRNA aminoacylation"/>
    <property type="evidence" value="ECO:0007669"/>
    <property type="project" value="UniProtKB-UniRule"/>
</dbReference>
<dbReference type="Proteomes" id="UP000031419">
    <property type="component" value="Unassembled WGS sequence"/>
</dbReference>
<evidence type="ECO:0000313" key="14">
    <source>
        <dbReference type="EMBL" id="KEI43760.1"/>
    </source>
</evidence>
<dbReference type="NCBIfam" id="TIGR00396">
    <property type="entry name" value="leuS_bact"/>
    <property type="match status" value="1"/>
</dbReference>
<evidence type="ECO:0000256" key="4">
    <source>
        <dbReference type="ARBA" id="ARBA00022741"/>
    </source>
</evidence>
<feature type="domain" description="Leucyl-tRNA synthetase editing" evidence="13">
    <location>
        <begin position="299"/>
        <end position="499"/>
    </location>
</feature>
<name>A0A073AWH7_9PSEU</name>
<organism evidence="14 15">
    <name type="scientific">Saccharopolyspora rectivirgula</name>
    <dbReference type="NCBI Taxonomy" id="28042"/>
    <lineage>
        <taxon>Bacteria</taxon>
        <taxon>Bacillati</taxon>
        <taxon>Actinomycetota</taxon>
        <taxon>Actinomycetes</taxon>
        <taxon>Pseudonocardiales</taxon>
        <taxon>Pseudonocardiaceae</taxon>
        <taxon>Saccharopolyspora</taxon>
    </lineage>
</organism>
<feature type="binding site" evidence="9">
    <location>
        <position position="734"/>
    </location>
    <ligand>
        <name>ATP</name>
        <dbReference type="ChEBI" id="CHEBI:30616"/>
    </ligand>
</feature>
<evidence type="ECO:0000256" key="9">
    <source>
        <dbReference type="HAMAP-Rule" id="MF_00049"/>
    </source>
</evidence>
<dbReference type="FunFam" id="3.40.50.620:FF:000087">
    <property type="entry name" value="Leucine--tRNA ligase"/>
    <property type="match status" value="1"/>
</dbReference>
<dbReference type="FunFam" id="3.10.20.590:FF:000001">
    <property type="entry name" value="Leucine--tRNA ligase"/>
    <property type="match status" value="1"/>
</dbReference>
<keyword evidence="15" id="KW-1185">Reference proteome</keyword>
<evidence type="ECO:0000256" key="2">
    <source>
        <dbReference type="ARBA" id="ARBA00022490"/>
    </source>
</evidence>
<dbReference type="AlphaFoldDB" id="A0A073AWH7"/>
<dbReference type="STRING" id="28042.GU90_14190"/>
<dbReference type="FunFam" id="1.10.730.10:FF:000011">
    <property type="entry name" value="Leucine--tRNA ligase chloroplastic/mitochondrial"/>
    <property type="match status" value="1"/>
</dbReference>
<dbReference type="InterPro" id="IPR025709">
    <property type="entry name" value="Leu_tRNA-synth_edit"/>
</dbReference>
<keyword evidence="4 9" id="KW-0547">Nucleotide-binding</keyword>
<dbReference type="FunFam" id="3.40.50.620:FF:000060">
    <property type="entry name" value="Leucine--tRNA ligase"/>
    <property type="match status" value="1"/>
</dbReference>
<comment type="caution">
    <text evidence="9">Lacks conserved residue(s) required for the propagation of feature annotation.</text>
</comment>
<keyword evidence="7 9" id="KW-0030">Aminoacyl-tRNA synthetase</keyword>
<evidence type="ECO:0000259" key="12">
    <source>
        <dbReference type="Pfam" id="PF09334"/>
    </source>
</evidence>
<dbReference type="PANTHER" id="PTHR43740:SF2">
    <property type="entry name" value="LEUCINE--TRNA LIGASE, MITOCHONDRIAL"/>
    <property type="match status" value="1"/>
</dbReference>
<comment type="subcellular location">
    <subcellularLocation>
        <location evidence="9">Cytoplasm</location>
    </subcellularLocation>
</comment>
<protein>
    <recommendedName>
        <fullName evidence="9">Leucine--tRNA ligase</fullName>
        <ecNumber evidence="9">6.1.1.4</ecNumber>
    </recommendedName>
    <alternativeName>
        <fullName evidence="9">Leucyl-tRNA synthetase</fullName>
        <shortName evidence="9">LeuRS</shortName>
    </alternativeName>
</protein>
<keyword evidence="5 9" id="KW-0067">ATP-binding</keyword>
<dbReference type="PANTHER" id="PTHR43740">
    <property type="entry name" value="LEUCYL-TRNA SYNTHETASE"/>
    <property type="match status" value="1"/>
</dbReference>
<dbReference type="EMBL" id="JNVU01000035">
    <property type="protein sequence ID" value="KEI43760.1"/>
    <property type="molecule type" value="Genomic_DNA"/>
</dbReference>
<dbReference type="GO" id="GO:0004823">
    <property type="term" value="F:leucine-tRNA ligase activity"/>
    <property type="evidence" value="ECO:0007669"/>
    <property type="project" value="UniProtKB-UniRule"/>
</dbReference>
<dbReference type="Pfam" id="PF09334">
    <property type="entry name" value="tRNA-synt_1g"/>
    <property type="match status" value="1"/>
</dbReference>
<dbReference type="InterPro" id="IPR009080">
    <property type="entry name" value="tRNAsynth_Ia_anticodon-bd"/>
</dbReference>
<dbReference type="InterPro" id="IPR002302">
    <property type="entry name" value="Leu-tRNA-ligase"/>
</dbReference>
<dbReference type="Pfam" id="PF08264">
    <property type="entry name" value="Anticodon_1"/>
    <property type="match status" value="1"/>
</dbReference>
<proteinExistence type="inferred from homology"/>
<dbReference type="EC" id="6.1.1.4" evidence="9"/>
<keyword evidence="6 9" id="KW-0648">Protein biosynthesis</keyword>
<dbReference type="GO" id="GO:0002161">
    <property type="term" value="F:aminoacyl-tRNA deacylase activity"/>
    <property type="evidence" value="ECO:0007669"/>
    <property type="project" value="InterPro"/>
</dbReference>
<dbReference type="GO" id="GO:0005524">
    <property type="term" value="F:ATP binding"/>
    <property type="evidence" value="ECO:0007669"/>
    <property type="project" value="UniProtKB-UniRule"/>
</dbReference>
<dbReference type="InterPro" id="IPR014729">
    <property type="entry name" value="Rossmann-like_a/b/a_fold"/>
</dbReference>
<gene>
    <name evidence="9" type="primary">leuS</name>
    <name evidence="14" type="ORF">GU90_14190</name>
</gene>
<dbReference type="PROSITE" id="PS00178">
    <property type="entry name" value="AA_TRNA_LIGASE_I"/>
    <property type="match status" value="1"/>
</dbReference>
<evidence type="ECO:0000256" key="10">
    <source>
        <dbReference type="RuleBase" id="RU363039"/>
    </source>
</evidence>
<evidence type="ECO:0000256" key="5">
    <source>
        <dbReference type="ARBA" id="ARBA00022840"/>
    </source>
</evidence>
<dbReference type="SUPFAM" id="SSF52374">
    <property type="entry name" value="Nucleotidylyl transferase"/>
    <property type="match status" value="1"/>
</dbReference>
<dbReference type="HAMAP" id="MF_00049_B">
    <property type="entry name" value="Leu_tRNA_synth_B"/>
    <property type="match status" value="1"/>
</dbReference>
<dbReference type="GO" id="GO:0005829">
    <property type="term" value="C:cytosol"/>
    <property type="evidence" value="ECO:0007669"/>
    <property type="project" value="TreeGrafter"/>
</dbReference>
<evidence type="ECO:0000259" key="13">
    <source>
        <dbReference type="Pfam" id="PF13603"/>
    </source>
</evidence>
<evidence type="ECO:0000256" key="6">
    <source>
        <dbReference type="ARBA" id="ARBA00022917"/>
    </source>
</evidence>
<comment type="similarity">
    <text evidence="1 9 10">Belongs to the class-I aminoacyl-tRNA synthetase family.</text>
</comment>
<evidence type="ECO:0000256" key="1">
    <source>
        <dbReference type="ARBA" id="ARBA00005594"/>
    </source>
</evidence>
<dbReference type="InterPro" id="IPR001412">
    <property type="entry name" value="aa-tRNA-synth_I_CS"/>
</dbReference>
<evidence type="ECO:0000313" key="15">
    <source>
        <dbReference type="Proteomes" id="UP000031419"/>
    </source>
</evidence>
<dbReference type="FunFam" id="3.40.50.620:FF:000056">
    <property type="entry name" value="Leucine--tRNA ligase"/>
    <property type="match status" value="1"/>
</dbReference>
<dbReference type="SUPFAM" id="SSF47323">
    <property type="entry name" value="Anticodon-binding domain of a subclass of class I aminoacyl-tRNA synthetases"/>
    <property type="match status" value="1"/>
</dbReference>
<dbReference type="SUPFAM" id="SSF50677">
    <property type="entry name" value="ValRS/IleRS/LeuRS editing domain"/>
    <property type="match status" value="1"/>
</dbReference>
<dbReference type="PRINTS" id="PR00985">
    <property type="entry name" value="TRNASYNTHLEU"/>
</dbReference>
<dbReference type="InterPro" id="IPR015413">
    <property type="entry name" value="Methionyl/Leucyl_tRNA_Synth"/>
</dbReference>
<evidence type="ECO:0000259" key="11">
    <source>
        <dbReference type="Pfam" id="PF08264"/>
    </source>
</evidence>
<keyword evidence="3 9" id="KW-0436">Ligase</keyword>
<sequence>MSGQAEGSTTGSAEEVPKYRYNAGLAAEIEQRWQRRWEELGSFHAPNPAGSLKGDCPDDKLFVQDMFPYPSGAGLHVGHPLGYIGTDVYARYHRMLGRNVLHTMGFDAFGLPAEQYAMQTGTHPRTTTEENIERFLKQIRRLGLGHDERRRIATTDIPFYRWTQWIFLKIFNAWYDPEANGGKGKARPIEELVEQFESGERETPDGRPWAELSTSEQRKVLNEYRLAYLSEAPVNWAPGLGTVVANEEVTAEGLTERGNFPVFRRNLKQWMMRITAYADRLVDDLDRLDWPEKVKSMQRNWIGRSYGANVLFSVAGSDQRIEVFTTRPDTLFGATFMVLAPEHPLVDELTADAWPEGVDERWTNGAATPAEAVAQYRRQASMKSELDRQENREKTGVFTGSWAVNPVTGKQIPVFLADYVLMGYGTGAIMAVPSEDQRDFDFSQVFGLPVVRTVQPPEDFEGGAYTGDGPRINSANPELGLDLNGLGLEEAKRTMIRWLEENGHGKGTVQYKLRDWLFARQRYWGEPFPIVYDEDGNPIALPEDQLPVVLPEVADYSPRTFDPWDADSEPQPPLAKAEDWLKVELDLGDGPKVYTRDTNVMPQWAGSCWYQLRYIDPDNDERFVDPDNEQYWMGKRPAEHGADDPGGVDLYVGGVEHAVLHLLYSRFWHKVLYDLGYLSSEEPYRRLYNQGYIQAYAYTDSRGVYVPAEEVEERDGKFYYQGQEVRQEYGKMGKSLKNVVSPDEMADTYGVDTLRLYEMSMGPLDTSRPWVTKDVVGSHRFLQRLWRNVVDEETGEVRVSDEQPDEEMLRALHKTIAGVREDYSELRFNTAVAKLIELNNRITKNYSSAPATPRALVEPLVLMVAPLVPHLAEELWSRLGHEESLVHGPFPEADEKYLVEDTQEYPIQVNGKVRSRMVVPASADRAELEKAALADEKIAALLEGKEPRKVIVVPGRLVNVVV</sequence>
<accession>A0A073AWH7</accession>
<dbReference type="Gene3D" id="3.90.740.10">
    <property type="entry name" value="Valyl/Leucyl/Isoleucyl-tRNA synthetase, editing domain"/>
    <property type="match status" value="1"/>
</dbReference>
<comment type="caution">
    <text evidence="14">The sequence shown here is derived from an EMBL/GenBank/DDBJ whole genome shotgun (WGS) entry which is preliminary data.</text>
</comment>
<dbReference type="Gene3D" id="1.10.730.10">
    <property type="entry name" value="Isoleucyl-tRNA Synthetase, Domain 1"/>
    <property type="match status" value="2"/>
</dbReference>
<keyword evidence="2 9" id="KW-0963">Cytoplasm</keyword>
<comment type="catalytic activity">
    <reaction evidence="8 9">
        <text>tRNA(Leu) + L-leucine + ATP = L-leucyl-tRNA(Leu) + AMP + diphosphate</text>
        <dbReference type="Rhea" id="RHEA:11688"/>
        <dbReference type="Rhea" id="RHEA-COMP:9613"/>
        <dbReference type="Rhea" id="RHEA-COMP:9622"/>
        <dbReference type="ChEBI" id="CHEBI:30616"/>
        <dbReference type="ChEBI" id="CHEBI:33019"/>
        <dbReference type="ChEBI" id="CHEBI:57427"/>
        <dbReference type="ChEBI" id="CHEBI:78442"/>
        <dbReference type="ChEBI" id="CHEBI:78494"/>
        <dbReference type="ChEBI" id="CHEBI:456215"/>
        <dbReference type="EC" id="6.1.1.4"/>
    </reaction>
</comment>
<dbReference type="FunFam" id="3.90.740.10:FF:000017">
    <property type="entry name" value="Leucine--tRNA ligase"/>
    <property type="match status" value="1"/>
</dbReference>
<dbReference type="Pfam" id="PF13603">
    <property type="entry name" value="tRNA-synt_1_2"/>
    <property type="match status" value="1"/>
</dbReference>